<name>A0AAP3DJ52_BRELA</name>
<sequence>MSIGTNAPHCILREPCRHATDPTACTRLCPSFIAMHGASGKGGRVAAACIPSDYALVTVETASPRVDQRGIYTNIERYVTTFVRQFNEVSKPSERIKSLYLFSYEPGTGKTTTAAAITNAYLTTHYIGSIQRGLQPLQRPVFFLDVNEWQTLFNQFNRPKVPDHIAEPASVKYYEWMRHATNAPFVVLDDIGVRDATEAFRGDLHTIINHRVTNRMPTVYTSNIPMEDLADVFDKRLADRVREQCVQLAFKGESKRGMRK</sequence>
<dbReference type="Gene3D" id="3.40.50.300">
    <property type="entry name" value="P-loop containing nucleotide triphosphate hydrolases"/>
    <property type="match status" value="1"/>
</dbReference>
<reference evidence="2" key="1">
    <citation type="submission" date="2022-09" db="EMBL/GenBank/DDBJ databases">
        <title>Genome analysis and characterization of larvicidal activity of Brevibacillus strains.</title>
        <authorList>
            <person name="Patrusheva E.V."/>
            <person name="Izotova A.O."/>
            <person name="Toshchakov S.V."/>
            <person name="Sineoky S.P."/>
        </authorList>
    </citation>
    <scope>NUCLEOTIDE SEQUENCE</scope>
    <source>
        <strain evidence="2">VKPM_B-13247</strain>
    </source>
</reference>
<keyword evidence="2" id="KW-0547">Nucleotide-binding</keyword>
<dbReference type="PANTHER" id="PTHR30050:SF4">
    <property type="entry name" value="ATP-BINDING PROTEIN RV3427C IN INSERTION SEQUENCE-RELATED"/>
    <property type="match status" value="1"/>
</dbReference>
<dbReference type="RefSeq" id="WP_258434505.1">
    <property type="nucleotide sequence ID" value="NZ_JANSGW010000036.1"/>
</dbReference>
<gene>
    <name evidence="2" type="ORF">O0554_21450</name>
</gene>
<dbReference type="InterPro" id="IPR002611">
    <property type="entry name" value="IstB_ATP-bd"/>
</dbReference>
<organism evidence="2 3">
    <name type="scientific">Brevibacillus laterosporus</name>
    <name type="common">Bacillus laterosporus</name>
    <dbReference type="NCBI Taxonomy" id="1465"/>
    <lineage>
        <taxon>Bacteria</taxon>
        <taxon>Bacillati</taxon>
        <taxon>Bacillota</taxon>
        <taxon>Bacilli</taxon>
        <taxon>Bacillales</taxon>
        <taxon>Paenibacillaceae</taxon>
        <taxon>Brevibacillus</taxon>
    </lineage>
</organism>
<accession>A0AAP3DJ52</accession>
<dbReference type="GO" id="GO:0005524">
    <property type="term" value="F:ATP binding"/>
    <property type="evidence" value="ECO:0007669"/>
    <property type="project" value="UniProtKB-KW"/>
</dbReference>
<dbReference type="Pfam" id="PF01695">
    <property type="entry name" value="IstB_IS21"/>
    <property type="match status" value="1"/>
</dbReference>
<proteinExistence type="predicted"/>
<feature type="domain" description="IstB-like ATP-binding" evidence="1">
    <location>
        <begin position="182"/>
        <end position="257"/>
    </location>
</feature>
<dbReference type="PANTHER" id="PTHR30050">
    <property type="entry name" value="CHROMOSOMAL REPLICATION INITIATOR PROTEIN DNAA"/>
    <property type="match status" value="1"/>
</dbReference>
<comment type="caution">
    <text evidence="2">The sequence shown here is derived from an EMBL/GenBank/DDBJ whole genome shotgun (WGS) entry which is preliminary data.</text>
</comment>
<dbReference type="GO" id="GO:0006260">
    <property type="term" value="P:DNA replication"/>
    <property type="evidence" value="ECO:0007669"/>
    <property type="project" value="TreeGrafter"/>
</dbReference>
<dbReference type="AlphaFoldDB" id="A0AAP3DJ52"/>
<dbReference type="Proteomes" id="UP001077662">
    <property type="component" value="Unassembled WGS sequence"/>
</dbReference>
<dbReference type="InterPro" id="IPR027417">
    <property type="entry name" value="P-loop_NTPase"/>
</dbReference>
<evidence type="ECO:0000259" key="1">
    <source>
        <dbReference type="Pfam" id="PF01695"/>
    </source>
</evidence>
<evidence type="ECO:0000313" key="2">
    <source>
        <dbReference type="EMBL" id="MCZ0809434.1"/>
    </source>
</evidence>
<evidence type="ECO:0000313" key="3">
    <source>
        <dbReference type="Proteomes" id="UP001077662"/>
    </source>
</evidence>
<keyword evidence="2" id="KW-0067">ATP-binding</keyword>
<dbReference type="EMBL" id="JAPTNE010000036">
    <property type="protein sequence ID" value="MCZ0809434.1"/>
    <property type="molecule type" value="Genomic_DNA"/>
</dbReference>
<dbReference type="SUPFAM" id="SSF52540">
    <property type="entry name" value="P-loop containing nucleoside triphosphate hydrolases"/>
    <property type="match status" value="1"/>
</dbReference>
<protein>
    <submittedName>
        <fullName evidence="2">ATP-binding protein</fullName>
    </submittedName>
</protein>